<feature type="compositionally biased region" description="Basic and acidic residues" evidence="1">
    <location>
        <begin position="749"/>
        <end position="769"/>
    </location>
</feature>
<feature type="compositionally biased region" description="Basic and acidic residues" evidence="1">
    <location>
        <begin position="338"/>
        <end position="364"/>
    </location>
</feature>
<feature type="compositionally biased region" description="Low complexity" evidence="1">
    <location>
        <begin position="536"/>
        <end position="561"/>
    </location>
</feature>
<feature type="region of interest" description="Disordered" evidence="1">
    <location>
        <begin position="1"/>
        <end position="24"/>
    </location>
</feature>
<dbReference type="PANTHER" id="PTHR48125">
    <property type="entry name" value="LP07818P1"/>
    <property type="match status" value="1"/>
</dbReference>
<reference evidence="3" key="1">
    <citation type="submission" date="2025-08" db="UniProtKB">
        <authorList>
            <consortium name="RefSeq"/>
        </authorList>
    </citation>
    <scope>IDENTIFICATION</scope>
</reference>
<feature type="compositionally biased region" description="Pro residues" evidence="1">
    <location>
        <begin position="456"/>
        <end position="468"/>
    </location>
</feature>
<protein>
    <submittedName>
        <fullName evidence="3">Serine-rich adhesin for platelets</fullName>
    </submittedName>
</protein>
<feature type="compositionally biased region" description="Low complexity" evidence="1">
    <location>
        <begin position="690"/>
        <end position="700"/>
    </location>
</feature>
<evidence type="ECO:0000313" key="2">
    <source>
        <dbReference type="Proteomes" id="UP000694888"/>
    </source>
</evidence>
<evidence type="ECO:0000313" key="3">
    <source>
        <dbReference type="RefSeq" id="XP_005100667.1"/>
    </source>
</evidence>
<accession>A0ABM0JSS8</accession>
<dbReference type="GeneID" id="101848977"/>
<dbReference type="PANTHER" id="PTHR48125:SF10">
    <property type="entry name" value="OS12G0136300 PROTEIN"/>
    <property type="match status" value="1"/>
</dbReference>
<organism evidence="2 3">
    <name type="scientific">Aplysia californica</name>
    <name type="common">California sea hare</name>
    <dbReference type="NCBI Taxonomy" id="6500"/>
    <lineage>
        <taxon>Eukaryota</taxon>
        <taxon>Metazoa</taxon>
        <taxon>Spiralia</taxon>
        <taxon>Lophotrochozoa</taxon>
        <taxon>Mollusca</taxon>
        <taxon>Gastropoda</taxon>
        <taxon>Heterobranchia</taxon>
        <taxon>Euthyneura</taxon>
        <taxon>Tectipleura</taxon>
        <taxon>Aplysiida</taxon>
        <taxon>Aplysioidea</taxon>
        <taxon>Aplysiidae</taxon>
        <taxon>Aplysia</taxon>
    </lineage>
</organism>
<feature type="compositionally biased region" description="Low complexity" evidence="1">
    <location>
        <begin position="75"/>
        <end position="92"/>
    </location>
</feature>
<feature type="region of interest" description="Disordered" evidence="1">
    <location>
        <begin position="250"/>
        <end position="269"/>
    </location>
</feature>
<feature type="region of interest" description="Disordered" evidence="1">
    <location>
        <begin position="36"/>
        <end position="92"/>
    </location>
</feature>
<feature type="compositionally biased region" description="Low complexity" evidence="1">
    <location>
        <begin position="790"/>
        <end position="802"/>
    </location>
</feature>
<feature type="compositionally biased region" description="Basic and acidic residues" evidence="1">
    <location>
        <begin position="1005"/>
        <end position="1018"/>
    </location>
</feature>
<feature type="compositionally biased region" description="Polar residues" evidence="1">
    <location>
        <begin position="943"/>
        <end position="955"/>
    </location>
</feature>
<feature type="compositionally biased region" description="Low complexity" evidence="1">
    <location>
        <begin position="875"/>
        <end position="886"/>
    </location>
</feature>
<proteinExistence type="predicted"/>
<keyword evidence="2" id="KW-1185">Reference proteome</keyword>
<feature type="compositionally biased region" description="Polar residues" evidence="1">
    <location>
        <begin position="831"/>
        <end position="840"/>
    </location>
</feature>
<feature type="compositionally biased region" description="Low complexity" evidence="1">
    <location>
        <begin position="732"/>
        <end position="748"/>
    </location>
</feature>
<evidence type="ECO:0000256" key="1">
    <source>
        <dbReference type="SAM" id="MobiDB-lite"/>
    </source>
</evidence>
<dbReference type="Proteomes" id="UP000694888">
    <property type="component" value="Unplaced"/>
</dbReference>
<feature type="compositionally biased region" description="Low complexity" evidence="1">
    <location>
        <begin position="209"/>
        <end position="220"/>
    </location>
</feature>
<feature type="compositionally biased region" description="Low complexity" evidence="1">
    <location>
        <begin position="12"/>
        <end position="24"/>
    </location>
</feature>
<feature type="compositionally biased region" description="Basic and acidic residues" evidence="1">
    <location>
        <begin position="705"/>
        <end position="731"/>
    </location>
</feature>
<feature type="compositionally biased region" description="Polar residues" evidence="1">
    <location>
        <begin position="492"/>
        <end position="505"/>
    </location>
</feature>
<feature type="compositionally biased region" description="Low complexity" evidence="1">
    <location>
        <begin position="922"/>
        <end position="942"/>
    </location>
</feature>
<feature type="compositionally biased region" description="Basic and acidic residues" evidence="1">
    <location>
        <begin position="371"/>
        <end position="382"/>
    </location>
</feature>
<feature type="compositionally biased region" description="Pro residues" evidence="1">
    <location>
        <begin position="622"/>
        <end position="636"/>
    </location>
</feature>
<feature type="compositionally biased region" description="Basic and acidic residues" evidence="1">
    <location>
        <begin position="256"/>
        <end position="269"/>
    </location>
</feature>
<feature type="region of interest" description="Disordered" evidence="1">
    <location>
        <begin position="316"/>
        <end position="1043"/>
    </location>
</feature>
<name>A0ABM0JSS8_APLCA</name>
<feature type="compositionally biased region" description="Basic residues" evidence="1">
    <location>
        <begin position="316"/>
        <end position="326"/>
    </location>
</feature>
<feature type="compositionally biased region" description="Polar residues" evidence="1">
    <location>
        <begin position="440"/>
        <end position="452"/>
    </location>
</feature>
<gene>
    <name evidence="3" type="primary">LOC101848977</name>
</gene>
<feature type="compositionally biased region" description="Basic and acidic residues" evidence="1">
    <location>
        <begin position="903"/>
        <end position="918"/>
    </location>
</feature>
<sequence>MDPFGISEFDDLSSTPTDTTTTTKSALDEFDVIFGTGSVPSGGGGAAGSSASSEPPKLSETKGHNLLFSLDEGDSSTTSGAFPASSSSSADTAATAVDLFSGLDEARRAEDSVTTRDLFDDLLDFTPSSGPGTQAFGDGQGTNGFSATEVDLLSGLGNSTSDSVDVPPPQVTKGPPDLLDFFDDVSADLPEVSSFTTPSDNQTDETDGPVSVVKSSPEVSAETESFPDILVSTPSVDVNDGVMEGKTVEVSEEEKMDGKGEKEMVDGKENREIVQMETQAPYNPDQDMLDFSVVAIPDSSQLNFDLSKHKRLLSKKGSIARRKKPSRAAILAGNENSEENRFNDSTEPRPAKPPAEDKEEEKTAVVEPEPEPNKPEEAEPVIKKFAGGVKIPGLLEGLTKSRSFKRAERKHSPERNESSVPGFPAQAAMKPPSPVVPVTADNSVSGLASSCGSAPAPAPALAPTPAVRPKPVALPRVLPKTLPSKLLKDSKNVSTAKESTENTEANVALETDKKTVEVKNSSSLFQEMRSRKMEDSASVSAAPPSPDSKVAPPAVGAAAPKLARRGGPPPPLKPKPDGRVPPTIPSKPVLPSKPKRASLLGSPAVDSPPKETSQASEFPTKKPLPPLSKPNPPPPSSSSSSSSADAPVSRRDLLRTTGSFRVDLSKSNSEIPPKKELKPTGSFRSTLGKTSDTPTSSSSSYLARLKSESENRKKSDAEKANGEESKEKSENLKSGNSGISGSSLSSIDASDKSSEREKNDAMKDVEQTTKLRRKSSVSHVESPLEKDRSSSISSRKSSISGSAYAPIGFRSPLSGSDNESKSRGSSVSSSDATPFGTSATRVELRSRDNSFNSFEGQRSRDNSVNSTAHIELAGSTVSSSTTDSSVKQSPLSVEKSPQLTVISKEEENKKEKADDTNKQLRSSSISNTPTTGPTSITPTKTKLTSSANGRSNQNEAADKKPMFGVQLRKVDKKTPQGNNSPSQPKEEDESPVKWRQQLSNKRRSFVPDKEPEKPKSDSTPEWARASIARRKRLMDAGVIKSDR</sequence>
<feature type="compositionally biased region" description="Polar residues" evidence="1">
    <location>
        <begin position="849"/>
        <end position="868"/>
    </location>
</feature>
<feature type="region of interest" description="Disordered" evidence="1">
    <location>
        <begin position="124"/>
        <end position="226"/>
    </location>
</feature>
<feature type="compositionally biased region" description="Polar residues" evidence="1">
    <location>
        <begin position="887"/>
        <end position="901"/>
    </location>
</feature>
<dbReference type="RefSeq" id="XP_005100667.1">
    <property type="nucleotide sequence ID" value="XM_005100610.3"/>
</dbReference>